<evidence type="ECO:0000313" key="2">
    <source>
        <dbReference type="Proteomes" id="UP000182350"/>
    </source>
</evidence>
<dbReference type="AlphaFoldDB" id="A0A1K1WBM9"/>
<dbReference type="EMBL" id="FPJW01000003">
    <property type="protein sequence ID" value="SFX34229.1"/>
    <property type="molecule type" value="Genomic_DNA"/>
</dbReference>
<keyword evidence="2" id="KW-1185">Reference proteome</keyword>
<dbReference type="Pfam" id="PF09344">
    <property type="entry name" value="Cas_CT1975"/>
    <property type="match status" value="1"/>
</dbReference>
<accession>A0A1K1WBM9</accession>
<dbReference type="InterPro" id="IPR010148">
    <property type="entry name" value="CRISPR-assoc_prot_CT1975"/>
</dbReference>
<dbReference type="Proteomes" id="UP000182350">
    <property type="component" value="Unassembled WGS sequence"/>
</dbReference>
<dbReference type="NCBIfam" id="TIGR01869">
    <property type="entry name" value="casC_Cse4"/>
    <property type="match status" value="1"/>
</dbReference>
<reference evidence="1 2" key="1">
    <citation type="submission" date="2016-11" db="EMBL/GenBank/DDBJ databases">
        <authorList>
            <person name="Jaros S."/>
            <person name="Januszkiewicz K."/>
            <person name="Wedrychowicz H."/>
        </authorList>
    </citation>
    <scope>NUCLEOTIDE SEQUENCE [LARGE SCALE GENOMIC DNA]</scope>
    <source>
        <strain evidence="1 2">DSM 21637</strain>
    </source>
</reference>
<organism evidence="1 2">
    <name type="scientific">Marinospirillum alkaliphilum DSM 21637</name>
    <dbReference type="NCBI Taxonomy" id="1122209"/>
    <lineage>
        <taxon>Bacteria</taxon>
        <taxon>Pseudomonadati</taxon>
        <taxon>Pseudomonadota</taxon>
        <taxon>Gammaproteobacteria</taxon>
        <taxon>Oceanospirillales</taxon>
        <taxon>Oceanospirillaceae</taxon>
        <taxon>Marinospirillum</taxon>
    </lineage>
</organism>
<gene>
    <name evidence="1" type="ORF">SAMN02745752_01369</name>
</gene>
<dbReference type="OrthoDB" id="5291250at2"/>
<evidence type="ECO:0000313" key="1">
    <source>
        <dbReference type="EMBL" id="SFX34229.1"/>
    </source>
</evidence>
<protein>
    <submittedName>
        <fullName evidence="1">CRISPR-associated protein, Cse4 family</fullName>
    </submittedName>
</protein>
<dbReference type="RefSeq" id="WP_072325589.1">
    <property type="nucleotide sequence ID" value="NZ_FPJW01000003.1"/>
</dbReference>
<name>A0A1K1WBM9_9GAMM</name>
<dbReference type="STRING" id="1122209.SAMN02745752_01369"/>
<proteinExistence type="predicted"/>
<sequence>MTQFIQLHLLTSYPPANLNRDDLGRPKTARMGGVERLRVSSQSLKRHWRTSNLFAEALSEHLGTRTKRLGREIYDRLTSQGIKDKTAFEWATAIAGQFGKLKAGKKTQDENLEIEQLAHITPEELQGVWALVDQLIAENRAPTDEEKKLLRHESSAVDVSLFGRMLASSPDFNVEAACQVAHAISVHGVAVEDDYFTAVDDLNAGDEDRGASHIGEAAFASALFYLYICIDKDLLVKNLQGKVELANKAIVALVEAAAKVAPKGKQNSFASRAYASYILVEKGAQQPRSLSVAFLKPVRGENQQEDAIQALEQQYKNFDNVYGACADERYAINSVRAEGSFAELTDFITR</sequence>